<dbReference type="Gene3D" id="3.30.30.30">
    <property type="match status" value="1"/>
</dbReference>
<feature type="compositionally biased region" description="Basic and acidic residues" evidence="5">
    <location>
        <begin position="961"/>
        <end position="975"/>
    </location>
</feature>
<gene>
    <name evidence="7" type="primary">LHS1</name>
    <name evidence="7" type="ORF">H2201_002684</name>
</gene>
<reference evidence="7" key="1">
    <citation type="submission" date="2022-10" db="EMBL/GenBank/DDBJ databases">
        <title>Culturing micro-colonial fungi from biological soil crusts in the Mojave desert and describing Neophaeococcomyces mojavensis, and introducing the new genera and species Taxawa tesnikishii.</title>
        <authorList>
            <person name="Kurbessoian T."/>
            <person name="Stajich J.E."/>
        </authorList>
    </citation>
    <scope>NUCLEOTIDE SEQUENCE</scope>
    <source>
        <strain evidence="7">TK_1</strain>
    </source>
</reference>
<dbReference type="Gene3D" id="3.30.420.40">
    <property type="match status" value="2"/>
</dbReference>
<feature type="compositionally biased region" description="Basic and acidic residues" evidence="5">
    <location>
        <begin position="607"/>
        <end position="619"/>
    </location>
</feature>
<proteinExistence type="predicted"/>
<dbReference type="Pfam" id="PF00012">
    <property type="entry name" value="HSP70"/>
    <property type="match status" value="2"/>
</dbReference>
<keyword evidence="1" id="KW-0547">Nucleotide-binding</keyword>
<keyword evidence="3" id="KW-0067">ATP-binding</keyword>
<dbReference type="InterPro" id="IPR013126">
    <property type="entry name" value="Hsp_70_fam"/>
</dbReference>
<dbReference type="InterPro" id="IPR029048">
    <property type="entry name" value="HSP70_C_sf"/>
</dbReference>
<evidence type="ECO:0000256" key="5">
    <source>
        <dbReference type="SAM" id="MobiDB-lite"/>
    </source>
</evidence>
<feature type="region of interest" description="Disordered" evidence="5">
    <location>
        <begin position="820"/>
        <end position="873"/>
    </location>
</feature>
<keyword evidence="6" id="KW-0732">Signal</keyword>
<sequence length="1011" mass="108092">MAPPGRRRTLPLLPTLTLLILLLTSTASAASAVLGIDLGTSYLKAALVKPGIPLEIVLSKDSKRKEAAAVAFKPTSRSASASGSFPERVYGGDALALAARFPGDVYPNLKPLLGALAAGSESAEVVGEYRRRHPALALEGVEGRGTVGFKSQSFGAGEPPFLVEELLAMELKNVRENAQAMAGKSYQISNAVITVPAFWTADERHAVQIAADLAGLNVMGLVSDGLAVGIHYATSRTFPSVSEGGKPEYHLVFDMGAGSTTATVLRFQGRTVKDVGKFNKTIQEVTVLGTGWDRTLGGDSLNGLIMDHMVEQFVVTSGAKSAGVTAEAVSAHGRTAAKLWKEAERIRQVLSANQDTSSSFEGLYDDVDFRYKLSRTAFEEMAADFAGRVEAPIRQALDAAKLTVNDLTSLILHGGAVRTPFVQRKLEAMAGDASKLRSNVNADEAAVFGAAFRGAGLSPSFRVKEIRDVDAANYAVTMQWTENSKGRSQKLFTPTSQVGAVKQIPSKMTSDFEFKLSQQIPSGGDGSAYTEKAVLSVKTSNLTKSIASLIDEHGCAKEDIKNTFSIQLSPVDGLPEVTKATVSCEVTEGEKRGGVVDDVKGFFGFGSKKDGQEPLKDNEPPAPEAADPEPSSAASSASSSTAEPQPSGSAMKKDEKPATPKKKTVTINVGVTQTPEGIEGLSQSELKRIKDRLAAFDKSDANRRLREEALNTLEAYTYRARDIVSGEGFIAASTQEVRDKIQQQLSDVSEWLYGEGASAPQETLKARLDDLKALIEPVQKRMDEARKRPEQIKLLREALDQTNTMVGMVKGSMEKAAEMAKSAAEEASKSATSVTSSIAEAVTGSSDPLAELEEETDAPSSTTSAGKPSSTPHVFEYTQEDLSALEKAYTSINDWLTTKLEAQSKLSETDDPAMLSTDLEAKAKQLNNVVMDLLQRKLKAPPKPKKSKASKPKAKKASATKKADKAAKETERAEGEPITVKLGEDGSIPDVEDILRQVKEEEAAKKEHDEL</sequence>
<evidence type="ECO:0000256" key="6">
    <source>
        <dbReference type="SAM" id="SignalP"/>
    </source>
</evidence>
<dbReference type="EMBL" id="JAPDRL010000014">
    <property type="protein sequence ID" value="KAJ9667164.1"/>
    <property type="molecule type" value="Genomic_DNA"/>
</dbReference>
<keyword evidence="8" id="KW-1185">Reference proteome</keyword>
<dbReference type="Gene3D" id="3.90.640.10">
    <property type="entry name" value="Actin, Chain A, domain 4"/>
    <property type="match status" value="1"/>
</dbReference>
<evidence type="ECO:0000256" key="4">
    <source>
        <dbReference type="ARBA" id="ARBA00023186"/>
    </source>
</evidence>
<keyword evidence="2" id="KW-0256">Endoplasmic reticulum</keyword>
<dbReference type="Gene3D" id="2.60.34.10">
    <property type="entry name" value="Substrate Binding Domain Of DNAk, Chain A, domain 1"/>
    <property type="match status" value="1"/>
</dbReference>
<feature type="chain" id="PRO_5046811047" evidence="6">
    <location>
        <begin position="30"/>
        <end position="1011"/>
    </location>
</feature>
<evidence type="ECO:0000313" key="7">
    <source>
        <dbReference type="EMBL" id="KAJ9667164.1"/>
    </source>
</evidence>
<dbReference type="SUPFAM" id="SSF53067">
    <property type="entry name" value="Actin-like ATPase domain"/>
    <property type="match status" value="2"/>
</dbReference>
<evidence type="ECO:0000256" key="3">
    <source>
        <dbReference type="ARBA" id="ARBA00022840"/>
    </source>
</evidence>
<dbReference type="Proteomes" id="UP001172684">
    <property type="component" value="Unassembled WGS sequence"/>
</dbReference>
<organism evidence="7 8">
    <name type="scientific">Coniosporium apollinis</name>
    <dbReference type="NCBI Taxonomy" id="61459"/>
    <lineage>
        <taxon>Eukaryota</taxon>
        <taxon>Fungi</taxon>
        <taxon>Dikarya</taxon>
        <taxon>Ascomycota</taxon>
        <taxon>Pezizomycotina</taxon>
        <taxon>Dothideomycetes</taxon>
        <taxon>Dothideomycetes incertae sedis</taxon>
        <taxon>Coniosporium</taxon>
    </lineage>
</organism>
<protein>
    <submittedName>
        <fullName evidence="7">Lumenal Hsp70 protein</fullName>
    </submittedName>
</protein>
<dbReference type="PANTHER" id="PTHR45639">
    <property type="entry name" value="HSC70CB, ISOFORM G-RELATED"/>
    <property type="match status" value="1"/>
</dbReference>
<feature type="compositionally biased region" description="Polar residues" evidence="5">
    <location>
        <begin position="858"/>
        <end position="872"/>
    </location>
</feature>
<feature type="compositionally biased region" description="Basic residues" evidence="5">
    <location>
        <begin position="936"/>
        <end position="959"/>
    </location>
</feature>
<evidence type="ECO:0000313" key="8">
    <source>
        <dbReference type="Proteomes" id="UP001172684"/>
    </source>
</evidence>
<dbReference type="SUPFAM" id="SSF100934">
    <property type="entry name" value="Heat shock protein 70kD (HSP70), C-terminal subdomain"/>
    <property type="match status" value="1"/>
</dbReference>
<dbReference type="InterPro" id="IPR043129">
    <property type="entry name" value="ATPase_NBD"/>
</dbReference>
<dbReference type="PRINTS" id="PR00301">
    <property type="entry name" value="HEATSHOCK70"/>
</dbReference>
<feature type="signal peptide" evidence="6">
    <location>
        <begin position="1"/>
        <end position="29"/>
    </location>
</feature>
<feature type="compositionally biased region" description="Basic and acidic residues" evidence="5">
    <location>
        <begin position="993"/>
        <end position="1011"/>
    </location>
</feature>
<accession>A0ABQ9NXR0</accession>
<feature type="compositionally biased region" description="Low complexity" evidence="5">
    <location>
        <begin position="624"/>
        <end position="647"/>
    </location>
</feature>
<evidence type="ECO:0000256" key="2">
    <source>
        <dbReference type="ARBA" id="ARBA00022824"/>
    </source>
</evidence>
<dbReference type="PANTHER" id="PTHR45639:SF3">
    <property type="entry name" value="HYPOXIA UP-REGULATED PROTEIN 1"/>
    <property type="match status" value="1"/>
</dbReference>
<comment type="caution">
    <text evidence="7">The sequence shown here is derived from an EMBL/GenBank/DDBJ whole genome shotgun (WGS) entry which is preliminary data.</text>
</comment>
<keyword evidence="4" id="KW-0143">Chaperone</keyword>
<dbReference type="InterPro" id="IPR029047">
    <property type="entry name" value="HSP70_peptide-bd_sf"/>
</dbReference>
<feature type="region of interest" description="Disordered" evidence="5">
    <location>
        <begin position="605"/>
        <end position="670"/>
    </location>
</feature>
<dbReference type="Gene3D" id="1.20.1270.10">
    <property type="match status" value="1"/>
</dbReference>
<feature type="region of interest" description="Disordered" evidence="5">
    <location>
        <begin position="935"/>
        <end position="1011"/>
    </location>
</feature>
<name>A0ABQ9NXR0_9PEZI</name>
<dbReference type="CDD" id="cd10230">
    <property type="entry name" value="ASKHA_NBD_HSP70_HYOU1"/>
    <property type="match status" value="1"/>
</dbReference>
<evidence type="ECO:0000256" key="1">
    <source>
        <dbReference type="ARBA" id="ARBA00022741"/>
    </source>
</evidence>